<dbReference type="AlphaFoldDB" id="A0A4D7B0R7"/>
<accession>A0A4D7B0R7</accession>
<name>A0A4D7B0R7_9HYPH</name>
<evidence type="ECO:0000313" key="7">
    <source>
        <dbReference type="Proteomes" id="UP000298781"/>
    </source>
</evidence>
<dbReference type="Pfam" id="PF01614">
    <property type="entry name" value="IclR_C"/>
    <property type="match status" value="1"/>
</dbReference>
<keyword evidence="3" id="KW-0804">Transcription</keyword>
<dbReference type="PROSITE" id="PS51077">
    <property type="entry name" value="HTH_ICLR"/>
    <property type="match status" value="1"/>
</dbReference>
<keyword evidence="7" id="KW-1185">Reference proteome</keyword>
<keyword evidence="2" id="KW-0238">DNA-binding</keyword>
<dbReference type="EMBL" id="CP039690">
    <property type="protein sequence ID" value="QCI67259.1"/>
    <property type="molecule type" value="Genomic_DNA"/>
</dbReference>
<dbReference type="RefSeq" id="WP_136962692.1">
    <property type="nucleotide sequence ID" value="NZ_CP039690.1"/>
</dbReference>
<evidence type="ECO:0000259" key="4">
    <source>
        <dbReference type="PROSITE" id="PS51077"/>
    </source>
</evidence>
<evidence type="ECO:0000259" key="5">
    <source>
        <dbReference type="PROSITE" id="PS51078"/>
    </source>
</evidence>
<feature type="domain" description="HTH iclR-type" evidence="4">
    <location>
        <begin position="13"/>
        <end position="75"/>
    </location>
</feature>
<dbReference type="InterPro" id="IPR036390">
    <property type="entry name" value="WH_DNA-bd_sf"/>
</dbReference>
<dbReference type="InterPro" id="IPR029016">
    <property type="entry name" value="GAF-like_dom_sf"/>
</dbReference>
<evidence type="ECO:0000313" key="6">
    <source>
        <dbReference type="EMBL" id="QCI67259.1"/>
    </source>
</evidence>
<dbReference type="PROSITE" id="PS51078">
    <property type="entry name" value="ICLR_ED"/>
    <property type="match status" value="1"/>
</dbReference>
<feature type="domain" description="IclR-ED" evidence="5">
    <location>
        <begin position="76"/>
        <end position="258"/>
    </location>
</feature>
<dbReference type="Gene3D" id="1.10.10.10">
    <property type="entry name" value="Winged helix-like DNA-binding domain superfamily/Winged helix DNA-binding domain"/>
    <property type="match status" value="1"/>
</dbReference>
<sequence length="272" mass="29003">MPRISGESSGNGVQAVLLALQTLEFIAQAQRAVGVTELTRAFGTTKSRIYRHLQTLVSAGYLIQETETERYRVSARLMALGQAVSEGYELAGAARTMMRTLRDKLGHPVVLSLPEPDGVRILSLIPGRSNIEIGVKPGSMLEFHSSAQGKLALAYGDDVTCQRVLRSKLAQSTPDTMTDPQALKAEIERTLARGWAVAPNEALIGLNALAAPVFDALGAFAGSLAIVDSIQHIGAEPTAEQIDSVVEAAARISADLGYREGRGKALPQRKGM</sequence>
<proteinExistence type="predicted"/>
<evidence type="ECO:0000256" key="1">
    <source>
        <dbReference type="ARBA" id="ARBA00023015"/>
    </source>
</evidence>
<dbReference type="GO" id="GO:0045892">
    <property type="term" value="P:negative regulation of DNA-templated transcription"/>
    <property type="evidence" value="ECO:0007669"/>
    <property type="project" value="TreeGrafter"/>
</dbReference>
<dbReference type="Proteomes" id="UP000298781">
    <property type="component" value="Chromosome"/>
</dbReference>
<dbReference type="SUPFAM" id="SSF46785">
    <property type="entry name" value="Winged helix' DNA-binding domain"/>
    <property type="match status" value="1"/>
</dbReference>
<dbReference type="InterPro" id="IPR014757">
    <property type="entry name" value="Tscrpt_reg_IclR_C"/>
</dbReference>
<keyword evidence="1" id="KW-0805">Transcription regulation</keyword>
<dbReference type="GO" id="GO:0003700">
    <property type="term" value="F:DNA-binding transcription factor activity"/>
    <property type="evidence" value="ECO:0007669"/>
    <property type="project" value="TreeGrafter"/>
</dbReference>
<dbReference type="SMART" id="SM00346">
    <property type="entry name" value="HTH_ICLR"/>
    <property type="match status" value="1"/>
</dbReference>
<dbReference type="Pfam" id="PF09339">
    <property type="entry name" value="HTH_IclR"/>
    <property type="match status" value="1"/>
</dbReference>
<protein>
    <submittedName>
        <fullName evidence="6">IclR family transcriptional regulator</fullName>
    </submittedName>
</protein>
<gene>
    <name evidence="6" type="ORF">E8M01_25320</name>
</gene>
<dbReference type="InterPro" id="IPR005471">
    <property type="entry name" value="Tscrpt_reg_IclR_N"/>
</dbReference>
<organism evidence="6 7">
    <name type="scientific">Phreatobacter stygius</name>
    <dbReference type="NCBI Taxonomy" id="1940610"/>
    <lineage>
        <taxon>Bacteria</taxon>
        <taxon>Pseudomonadati</taxon>
        <taxon>Pseudomonadota</taxon>
        <taxon>Alphaproteobacteria</taxon>
        <taxon>Hyphomicrobiales</taxon>
        <taxon>Phreatobacteraceae</taxon>
        <taxon>Phreatobacter</taxon>
    </lineage>
</organism>
<evidence type="ECO:0000256" key="2">
    <source>
        <dbReference type="ARBA" id="ARBA00023125"/>
    </source>
</evidence>
<evidence type="ECO:0000256" key="3">
    <source>
        <dbReference type="ARBA" id="ARBA00023163"/>
    </source>
</evidence>
<dbReference type="PANTHER" id="PTHR30136">
    <property type="entry name" value="HELIX-TURN-HELIX TRANSCRIPTIONAL REGULATOR, ICLR FAMILY"/>
    <property type="match status" value="1"/>
</dbReference>
<dbReference type="GO" id="GO:0003677">
    <property type="term" value="F:DNA binding"/>
    <property type="evidence" value="ECO:0007669"/>
    <property type="project" value="UniProtKB-KW"/>
</dbReference>
<dbReference type="InterPro" id="IPR050707">
    <property type="entry name" value="HTH_MetabolicPath_Reg"/>
</dbReference>
<dbReference type="PANTHER" id="PTHR30136:SF8">
    <property type="entry name" value="TRANSCRIPTIONAL REGULATORY PROTEIN"/>
    <property type="match status" value="1"/>
</dbReference>
<dbReference type="Gene3D" id="3.30.450.40">
    <property type="match status" value="1"/>
</dbReference>
<dbReference type="SUPFAM" id="SSF55781">
    <property type="entry name" value="GAF domain-like"/>
    <property type="match status" value="1"/>
</dbReference>
<reference evidence="6 7" key="1">
    <citation type="submission" date="2019-04" db="EMBL/GenBank/DDBJ databases">
        <title>Phreatobacter aquaticus sp. nov.</title>
        <authorList>
            <person name="Choi A."/>
        </authorList>
    </citation>
    <scope>NUCLEOTIDE SEQUENCE [LARGE SCALE GENOMIC DNA]</scope>
    <source>
        <strain evidence="6 7">KCTC 52518</strain>
    </source>
</reference>
<dbReference type="InterPro" id="IPR036388">
    <property type="entry name" value="WH-like_DNA-bd_sf"/>
</dbReference>
<dbReference type="KEGG" id="pstg:E8M01_25320"/>
<dbReference type="OrthoDB" id="8438735at2"/>